<evidence type="ECO:0000256" key="3">
    <source>
        <dbReference type="ARBA" id="ARBA00023180"/>
    </source>
</evidence>
<dbReference type="InterPro" id="IPR013783">
    <property type="entry name" value="Ig-like_fold"/>
</dbReference>
<feature type="domain" description="Ig-like" evidence="6">
    <location>
        <begin position="277"/>
        <end position="357"/>
    </location>
</feature>
<dbReference type="SMART" id="SM00409">
    <property type="entry name" value="IG"/>
    <property type="match status" value="3"/>
</dbReference>
<name>A0A3B4AIH8_9GOBI</name>
<keyword evidence="3" id="KW-0325">Glycoprotein</keyword>
<feature type="domain" description="Ig-like" evidence="6">
    <location>
        <begin position="66"/>
        <end position="177"/>
    </location>
</feature>
<organism evidence="7 8">
    <name type="scientific">Periophthalmus magnuspinnatus</name>
    <dbReference type="NCBI Taxonomy" id="409849"/>
    <lineage>
        <taxon>Eukaryota</taxon>
        <taxon>Metazoa</taxon>
        <taxon>Chordata</taxon>
        <taxon>Craniata</taxon>
        <taxon>Vertebrata</taxon>
        <taxon>Euteleostomi</taxon>
        <taxon>Actinopterygii</taxon>
        <taxon>Neopterygii</taxon>
        <taxon>Teleostei</taxon>
        <taxon>Neoteleostei</taxon>
        <taxon>Acanthomorphata</taxon>
        <taxon>Gobiaria</taxon>
        <taxon>Gobiiformes</taxon>
        <taxon>Gobioidei</taxon>
        <taxon>Gobiidae</taxon>
        <taxon>Oxudercinae</taxon>
        <taxon>Periophthalmus</taxon>
    </lineage>
</organism>
<feature type="domain" description="Ig-like" evidence="6">
    <location>
        <begin position="183"/>
        <end position="270"/>
    </location>
</feature>
<dbReference type="PROSITE" id="PS50835">
    <property type="entry name" value="IG_LIKE"/>
    <property type="match status" value="3"/>
</dbReference>
<keyword evidence="5" id="KW-0472">Membrane</keyword>
<evidence type="ECO:0000259" key="6">
    <source>
        <dbReference type="PROSITE" id="PS50835"/>
    </source>
</evidence>
<dbReference type="SMART" id="SM00408">
    <property type="entry name" value="IGc2"/>
    <property type="match status" value="3"/>
</dbReference>
<reference evidence="7" key="1">
    <citation type="submission" date="2025-08" db="UniProtKB">
        <authorList>
            <consortium name="Ensembl"/>
        </authorList>
    </citation>
    <scope>IDENTIFICATION</scope>
</reference>
<dbReference type="Pfam" id="PF13895">
    <property type="entry name" value="Ig_2"/>
    <property type="match status" value="1"/>
</dbReference>
<proteinExistence type="predicted"/>
<dbReference type="Proteomes" id="UP000261520">
    <property type="component" value="Unplaced"/>
</dbReference>
<sequence>MFCFPCVFVNNAAQVQRVVFVYLLHKTHQRRRSALWRPVLPVCIYLIYLSTCSEPVSDVMVKSNIPEAIELNSTVVLTCTAKGSFLKFSWLNGTTAIVPDGKHITSLRGNIFLTCAARSNPAASFSWFQGDKPIEASGAVLSLSDIEKKGLGQTKALYSCKASNTKTKREVASTAVSFTVIEPVSGVKLSAPSELLFAGNSSANLSCEVAKGSVQDVAWLKDGTVLTSSGRVFFPADLRSVQISPLQKEDNGEYTCTVSNPVSSESAKVKLPVIYGPEAVELSGESEVEVTDPLKLECSAPSVPPANYTWTFNGTKTTVTTSYYIIEKVTFSNTGTYKCEAYNALTGKTSSKTHMLAVRGEGELDDGLSDGAIAGIVIGVLAAVALAIGLFIYCRQKVP</sequence>
<keyword evidence="5" id="KW-0812">Transmembrane</keyword>
<evidence type="ECO:0000256" key="4">
    <source>
        <dbReference type="ARBA" id="ARBA00023319"/>
    </source>
</evidence>
<keyword evidence="8" id="KW-1185">Reference proteome</keyword>
<protein>
    <recommendedName>
        <fullName evidence="6">Ig-like domain-containing protein</fullName>
    </recommendedName>
</protein>
<feature type="transmembrane region" description="Helical" evidence="5">
    <location>
        <begin position="372"/>
        <end position="394"/>
    </location>
</feature>
<evidence type="ECO:0000313" key="8">
    <source>
        <dbReference type="Proteomes" id="UP000261520"/>
    </source>
</evidence>
<dbReference type="InterPro" id="IPR007110">
    <property type="entry name" value="Ig-like_dom"/>
</dbReference>
<keyword evidence="4" id="KW-0393">Immunoglobulin domain</keyword>
<dbReference type="PANTHER" id="PTHR44337:SF17">
    <property type="entry name" value="CARCINOEMBRYONIC ANTIGEN-RELATED CELL ADHESION MOLECULE 5 ISOFORM X1"/>
    <property type="match status" value="1"/>
</dbReference>
<dbReference type="AlphaFoldDB" id="A0A3B4AIH8"/>
<evidence type="ECO:0000256" key="2">
    <source>
        <dbReference type="ARBA" id="ARBA00023157"/>
    </source>
</evidence>
<dbReference type="InterPro" id="IPR003598">
    <property type="entry name" value="Ig_sub2"/>
</dbReference>
<dbReference type="Ensembl" id="ENSPMGT00000017524.1">
    <property type="protein sequence ID" value="ENSPMGP00000016414.1"/>
    <property type="gene ID" value="ENSPMGG00000013479.1"/>
</dbReference>
<keyword evidence="5" id="KW-1133">Transmembrane helix</keyword>
<evidence type="ECO:0000256" key="1">
    <source>
        <dbReference type="ARBA" id="ARBA00022729"/>
    </source>
</evidence>
<reference evidence="7" key="2">
    <citation type="submission" date="2025-09" db="UniProtKB">
        <authorList>
            <consortium name="Ensembl"/>
        </authorList>
    </citation>
    <scope>IDENTIFICATION</scope>
</reference>
<dbReference type="Pfam" id="PF07679">
    <property type="entry name" value="I-set"/>
    <property type="match status" value="1"/>
</dbReference>
<evidence type="ECO:0000313" key="7">
    <source>
        <dbReference type="Ensembl" id="ENSPMGP00000016414.1"/>
    </source>
</evidence>
<dbReference type="InterPro" id="IPR052598">
    <property type="entry name" value="IgSF_CEA-related"/>
</dbReference>
<keyword evidence="2" id="KW-1015">Disulfide bond</keyword>
<dbReference type="InterPro" id="IPR036179">
    <property type="entry name" value="Ig-like_dom_sf"/>
</dbReference>
<keyword evidence="1" id="KW-0732">Signal</keyword>
<dbReference type="Gene3D" id="2.60.40.10">
    <property type="entry name" value="Immunoglobulins"/>
    <property type="match status" value="3"/>
</dbReference>
<dbReference type="STRING" id="409849.ENSPMGP00000016414"/>
<accession>A0A3B4AIH8</accession>
<dbReference type="InterPro" id="IPR013098">
    <property type="entry name" value="Ig_I-set"/>
</dbReference>
<dbReference type="SUPFAM" id="SSF48726">
    <property type="entry name" value="Immunoglobulin"/>
    <property type="match status" value="2"/>
</dbReference>
<evidence type="ECO:0000256" key="5">
    <source>
        <dbReference type="SAM" id="Phobius"/>
    </source>
</evidence>
<dbReference type="PANTHER" id="PTHR44337">
    <property type="entry name" value="CARCINOEMBRYONIC ANTIGEN-RELATED CELL ADHESION MOLECULE 8"/>
    <property type="match status" value="1"/>
</dbReference>
<dbReference type="InterPro" id="IPR003599">
    <property type="entry name" value="Ig_sub"/>
</dbReference>